<accession>A0A2M7IM61</accession>
<evidence type="ECO:0000313" key="1">
    <source>
        <dbReference type="EMBL" id="PIW95922.1"/>
    </source>
</evidence>
<evidence type="ECO:0000313" key="2">
    <source>
        <dbReference type="Proteomes" id="UP000229931"/>
    </source>
</evidence>
<name>A0A2M7IM61_9BACT</name>
<organism evidence="1 2">
    <name type="scientific">Candidatus Kuenenbacteria bacterium CG_4_8_14_3_um_filter_39_15</name>
    <dbReference type="NCBI Taxonomy" id="1974615"/>
    <lineage>
        <taxon>Bacteria</taxon>
        <taxon>Candidatus Kueneniibacteriota</taxon>
    </lineage>
</organism>
<dbReference type="AlphaFoldDB" id="A0A2M7IM61"/>
<dbReference type="EMBL" id="PFHP01000016">
    <property type="protein sequence ID" value="PIW95922.1"/>
    <property type="molecule type" value="Genomic_DNA"/>
</dbReference>
<proteinExistence type="predicted"/>
<reference evidence="2" key="1">
    <citation type="submission" date="2017-09" db="EMBL/GenBank/DDBJ databases">
        <title>Depth-based differentiation of microbial function through sediment-hosted aquifers and enrichment of novel symbionts in the deep terrestrial subsurface.</title>
        <authorList>
            <person name="Probst A.J."/>
            <person name="Ladd B."/>
            <person name="Jarett J.K."/>
            <person name="Geller-Mcgrath D.E."/>
            <person name="Sieber C.M.K."/>
            <person name="Emerson J.B."/>
            <person name="Anantharaman K."/>
            <person name="Thomas B.C."/>
            <person name="Malmstrom R."/>
            <person name="Stieglmeier M."/>
            <person name="Klingl A."/>
            <person name="Woyke T."/>
            <person name="Ryan C.M."/>
            <person name="Banfield J.F."/>
        </authorList>
    </citation>
    <scope>NUCLEOTIDE SEQUENCE [LARGE SCALE GENOMIC DNA]</scope>
</reference>
<protein>
    <submittedName>
        <fullName evidence="1">Uncharacterized protein</fullName>
    </submittedName>
</protein>
<sequence>MDHIVKNKDRYTKYHETWDNWLADRKQEIGQQELFDKFGIRKTADFRQALIDHKIKKAEKWLKYIEDNIEDNKDLFPRYSESWFQDRYSELKQAQK</sequence>
<gene>
    <name evidence="1" type="ORF">COZ84_00905</name>
</gene>
<comment type="caution">
    <text evidence="1">The sequence shown here is derived from an EMBL/GenBank/DDBJ whole genome shotgun (WGS) entry which is preliminary data.</text>
</comment>
<dbReference type="Proteomes" id="UP000229931">
    <property type="component" value="Unassembled WGS sequence"/>
</dbReference>